<organism evidence="2 3">
    <name type="scientific">Rhizodiscina lignyota</name>
    <dbReference type="NCBI Taxonomy" id="1504668"/>
    <lineage>
        <taxon>Eukaryota</taxon>
        <taxon>Fungi</taxon>
        <taxon>Dikarya</taxon>
        <taxon>Ascomycota</taxon>
        <taxon>Pezizomycotina</taxon>
        <taxon>Dothideomycetes</taxon>
        <taxon>Pleosporomycetidae</taxon>
        <taxon>Aulographales</taxon>
        <taxon>Rhizodiscinaceae</taxon>
        <taxon>Rhizodiscina</taxon>
    </lineage>
</organism>
<gene>
    <name evidence="2" type="ORF">NA57DRAFT_79515</name>
</gene>
<reference evidence="2" key="1">
    <citation type="journal article" date="2020" name="Stud. Mycol.">
        <title>101 Dothideomycetes genomes: a test case for predicting lifestyles and emergence of pathogens.</title>
        <authorList>
            <person name="Haridas S."/>
            <person name="Albert R."/>
            <person name="Binder M."/>
            <person name="Bloem J."/>
            <person name="Labutti K."/>
            <person name="Salamov A."/>
            <person name="Andreopoulos B."/>
            <person name="Baker S."/>
            <person name="Barry K."/>
            <person name="Bills G."/>
            <person name="Bluhm B."/>
            <person name="Cannon C."/>
            <person name="Castanera R."/>
            <person name="Culley D."/>
            <person name="Daum C."/>
            <person name="Ezra D."/>
            <person name="Gonzalez J."/>
            <person name="Henrissat B."/>
            <person name="Kuo A."/>
            <person name="Liang C."/>
            <person name="Lipzen A."/>
            <person name="Lutzoni F."/>
            <person name="Magnuson J."/>
            <person name="Mondo S."/>
            <person name="Nolan M."/>
            <person name="Ohm R."/>
            <person name="Pangilinan J."/>
            <person name="Park H.-J."/>
            <person name="Ramirez L."/>
            <person name="Alfaro M."/>
            <person name="Sun H."/>
            <person name="Tritt A."/>
            <person name="Yoshinaga Y."/>
            <person name="Zwiers L.-H."/>
            <person name="Turgeon B."/>
            <person name="Goodwin S."/>
            <person name="Spatafora J."/>
            <person name="Crous P."/>
            <person name="Grigoriev I."/>
        </authorList>
    </citation>
    <scope>NUCLEOTIDE SEQUENCE</scope>
    <source>
        <strain evidence="2">CBS 133067</strain>
    </source>
</reference>
<accession>A0A9P4I6X0</accession>
<comment type="caution">
    <text evidence="2">The sequence shown here is derived from an EMBL/GenBank/DDBJ whole genome shotgun (WGS) entry which is preliminary data.</text>
</comment>
<protein>
    <submittedName>
        <fullName evidence="2">Uncharacterized protein</fullName>
    </submittedName>
</protein>
<sequence>MAFGGVRGIPTGPNGTLGVVINGMMIPLEVFQASGANPCKHLVREDSYCFKGCYGPGPGGMFADILGRDPMMGRGRAGGGMMAGAQFVNPREPRMMDPRLDMGHQEDPTIRFLNPRSPRLLDHIASMHPRDQEIACARMGISPCPFVGVPLGMRRPDPTMMDQRMGMGPRDPRMMDQRMGMGPRDPRMMAQMGMRRPDPRMITEQYGMDPEELDELTGLDPQPVDDLGLGIYEGDGFPPRGRGFRRPFNYLERGY</sequence>
<dbReference type="Proteomes" id="UP000799772">
    <property type="component" value="Unassembled WGS sequence"/>
</dbReference>
<evidence type="ECO:0000313" key="2">
    <source>
        <dbReference type="EMBL" id="KAF2095024.1"/>
    </source>
</evidence>
<name>A0A9P4I6X0_9PEZI</name>
<feature type="region of interest" description="Disordered" evidence="1">
    <location>
        <begin position="155"/>
        <end position="176"/>
    </location>
</feature>
<evidence type="ECO:0000256" key="1">
    <source>
        <dbReference type="SAM" id="MobiDB-lite"/>
    </source>
</evidence>
<dbReference type="AlphaFoldDB" id="A0A9P4I6X0"/>
<dbReference type="EMBL" id="ML978132">
    <property type="protein sequence ID" value="KAF2095024.1"/>
    <property type="molecule type" value="Genomic_DNA"/>
</dbReference>
<proteinExistence type="predicted"/>
<evidence type="ECO:0000313" key="3">
    <source>
        <dbReference type="Proteomes" id="UP000799772"/>
    </source>
</evidence>
<keyword evidence="3" id="KW-1185">Reference proteome</keyword>